<protein>
    <submittedName>
        <fullName evidence="5">Uncharacterized protein At3g28850-like</fullName>
    </submittedName>
</protein>
<proteinExistence type="predicted"/>
<dbReference type="PANTHER" id="PTHR45669:SF28">
    <property type="entry name" value="GLUTAREDOXIN DOMAIN-CONTAINING PROTEIN"/>
    <property type="match status" value="1"/>
</dbReference>
<dbReference type="Proteomes" id="UP000504609">
    <property type="component" value="Unplaced"/>
</dbReference>
<organism evidence="4 5">
    <name type="scientific">Cucurbita moschata</name>
    <name type="common">Winter crookneck squash</name>
    <name type="synonym">Cucurbita pepo var. moschata</name>
    <dbReference type="NCBI Taxonomy" id="3662"/>
    <lineage>
        <taxon>Eukaryota</taxon>
        <taxon>Viridiplantae</taxon>
        <taxon>Streptophyta</taxon>
        <taxon>Embryophyta</taxon>
        <taxon>Tracheophyta</taxon>
        <taxon>Spermatophyta</taxon>
        <taxon>Magnoliopsida</taxon>
        <taxon>eudicotyledons</taxon>
        <taxon>Gunneridae</taxon>
        <taxon>Pentapetalae</taxon>
        <taxon>rosids</taxon>
        <taxon>fabids</taxon>
        <taxon>Cucurbitales</taxon>
        <taxon>Cucurbitaceae</taxon>
        <taxon>Cucurbiteae</taxon>
        <taxon>Cucurbita</taxon>
    </lineage>
</organism>
<dbReference type="AlphaFoldDB" id="A0A6J1FE56"/>
<evidence type="ECO:0000313" key="5">
    <source>
        <dbReference type="RefSeq" id="XP_022938796.1"/>
    </source>
</evidence>
<dbReference type="CDD" id="cd03031">
    <property type="entry name" value="GRX_GRX_like"/>
    <property type="match status" value="1"/>
</dbReference>
<dbReference type="Pfam" id="PF00462">
    <property type="entry name" value="Glutaredoxin"/>
    <property type="match status" value="1"/>
</dbReference>
<accession>A0A6J1FE56</accession>
<gene>
    <name evidence="5" type="primary">LOC111444903</name>
</gene>
<dbReference type="InterPro" id="IPR036249">
    <property type="entry name" value="Thioredoxin-like_sf"/>
</dbReference>
<dbReference type="RefSeq" id="XP_022938796.1">
    <property type="nucleotide sequence ID" value="XM_023083028.1"/>
</dbReference>
<keyword evidence="4" id="KW-1185">Reference proteome</keyword>
<feature type="coiled-coil region" evidence="1">
    <location>
        <begin position="156"/>
        <end position="187"/>
    </location>
</feature>
<dbReference type="PANTHER" id="PTHR45669">
    <property type="entry name" value="GLUTAREDOXIN DOMAIN-CONTAINING CYSTEINE-RICH PROTEIN CG12206-RELATED"/>
    <property type="match status" value="1"/>
</dbReference>
<dbReference type="PROSITE" id="PS51354">
    <property type="entry name" value="GLUTAREDOXIN_2"/>
    <property type="match status" value="1"/>
</dbReference>
<dbReference type="SUPFAM" id="SSF52833">
    <property type="entry name" value="Thioredoxin-like"/>
    <property type="match status" value="1"/>
</dbReference>
<keyword evidence="1" id="KW-0175">Coiled coil</keyword>
<evidence type="ECO:0000256" key="1">
    <source>
        <dbReference type="SAM" id="Coils"/>
    </source>
</evidence>
<name>A0A6J1FE56_CUCMO</name>
<evidence type="ECO:0000256" key="2">
    <source>
        <dbReference type="SAM" id="MobiDB-lite"/>
    </source>
</evidence>
<feature type="region of interest" description="Disordered" evidence="2">
    <location>
        <begin position="75"/>
        <end position="96"/>
    </location>
</feature>
<sequence>MNGVRGKFMKKLKSMKPPIVYLKQDRILQVIAPNGYSDFFTRSENLEANVQKSNHKNDINLLKENRDFAIDDEETEESGFAVEDKENIEPSGKSNRGIGDSLCLRAGNCLPESKRETPLSEIDISSFRRPDMNSGSLFDPNLLEVFHQAVMEYMKIREAEMKCGIEIEEHEEEEEEEEEEEKQISSEIPLFMFEEKCPPGGSDSVILYTTTLRGIRKTFEECNSIRFLLETFRVKFFERDVSMHTEFKEELWRVLGTKRALPPKLFIRGRYIGGAEEVLGLHEQGKLRPLFDGVPIDCFAGIPCEGCGGVRFVLCFNCNGSKRVVDESDEQRNCPECNENGLILCPYCC</sequence>
<evidence type="ECO:0000259" key="3">
    <source>
        <dbReference type="Pfam" id="PF00462"/>
    </source>
</evidence>
<reference evidence="5" key="1">
    <citation type="submission" date="2025-08" db="UniProtKB">
        <authorList>
            <consortium name="RefSeq"/>
        </authorList>
    </citation>
    <scope>IDENTIFICATION</scope>
    <source>
        <tissue evidence="5">Young leaves</tissue>
    </source>
</reference>
<evidence type="ECO:0000313" key="4">
    <source>
        <dbReference type="Proteomes" id="UP000504609"/>
    </source>
</evidence>
<dbReference type="KEGG" id="cmos:111444903"/>
<feature type="domain" description="Glutaredoxin" evidence="3">
    <location>
        <begin position="205"/>
        <end position="272"/>
    </location>
</feature>
<dbReference type="Gene3D" id="3.40.30.10">
    <property type="entry name" value="Glutaredoxin"/>
    <property type="match status" value="1"/>
</dbReference>
<dbReference type="Pfam" id="PF23733">
    <property type="entry name" value="GRXCR1-2_C"/>
    <property type="match status" value="1"/>
</dbReference>
<dbReference type="InterPro" id="IPR002109">
    <property type="entry name" value="Glutaredoxin"/>
</dbReference>
<dbReference type="GeneID" id="111444903"/>